<dbReference type="Proteomes" id="UP000004594">
    <property type="component" value="Unassembled WGS sequence"/>
</dbReference>
<organism evidence="1 2">
    <name type="scientific">Dialister micraerophilus UPII 345-E</name>
    <dbReference type="NCBI Taxonomy" id="910314"/>
    <lineage>
        <taxon>Bacteria</taxon>
        <taxon>Bacillati</taxon>
        <taxon>Bacillota</taxon>
        <taxon>Negativicutes</taxon>
        <taxon>Veillonellales</taxon>
        <taxon>Veillonellaceae</taxon>
        <taxon>Dialister</taxon>
    </lineage>
</organism>
<dbReference type="OrthoDB" id="1634487at2"/>
<protein>
    <submittedName>
        <fullName evidence="1">Uncharacterized protein</fullName>
    </submittedName>
</protein>
<proteinExistence type="predicted"/>
<evidence type="ECO:0000313" key="1">
    <source>
        <dbReference type="EMBL" id="EFR42297.1"/>
    </source>
</evidence>
<name>E4LA84_9FIRM</name>
<dbReference type="EMBL" id="AENT01000028">
    <property type="protein sequence ID" value="EFR42297.1"/>
    <property type="molecule type" value="Genomic_DNA"/>
</dbReference>
<sequence length="76" mass="8925">MAKINQKLLDKIAELEVDMLLEGLNDEKLRKNPSFMEKVRKFLKENNLETSPQTKGIQMIKQITEDIPIFEDKHIN</sequence>
<reference evidence="1 2" key="1">
    <citation type="submission" date="2010-11" db="EMBL/GenBank/DDBJ databases">
        <authorList>
            <person name="Durkin A.S."/>
            <person name="Madupu R."/>
            <person name="Torralba M."/>
            <person name="Gillis M."/>
            <person name="Methe B."/>
            <person name="Sutton G."/>
            <person name="Nelson K.E."/>
        </authorList>
    </citation>
    <scope>NUCLEOTIDE SEQUENCE [LARGE SCALE GENOMIC DNA]</scope>
    <source>
        <strain evidence="1 2">UPII 345-E</strain>
    </source>
</reference>
<evidence type="ECO:0000313" key="2">
    <source>
        <dbReference type="Proteomes" id="UP000004594"/>
    </source>
</evidence>
<comment type="caution">
    <text evidence="1">The sequence shown here is derived from an EMBL/GenBank/DDBJ whole genome shotgun (WGS) entry which is preliminary data.</text>
</comment>
<dbReference type="AlphaFoldDB" id="E4LA84"/>
<gene>
    <name evidence="1" type="ORF">HMPREF9220_0714</name>
</gene>
<dbReference type="RefSeq" id="WP_007555162.1">
    <property type="nucleotide sequence ID" value="NZ_AENT01000028.1"/>
</dbReference>
<accession>E4LA84</accession>